<dbReference type="VEuPathDB" id="TriTrypDB:ECC02_004022"/>
<dbReference type="VEuPathDB" id="TriTrypDB:TCDM_05807"/>
<dbReference type="InterPro" id="IPR008050">
    <property type="entry name" value="MCM7"/>
</dbReference>
<dbReference type="VEuPathDB" id="TriTrypDB:TcCL_NonESM05041"/>
<accession>A0A2V2UUZ1</accession>
<dbReference type="VEuPathDB" id="TriTrypDB:TCSYLVIO_005370"/>
<dbReference type="EC" id="3.6.4.12" evidence="1"/>
<dbReference type="GO" id="GO:0005634">
    <property type="term" value="C:nucleus"/>
    <property type="evidence" value="ECO:0007669"/>
    <property type="project" value="TreeGrafter"/>
</dbReference>
<dbReference type="AlphaFoldDB" id="A0A2V2UUZ1"/>
<dbReference type="VEuPathDB" id="TriTrypDB:C4B63_80g20"/>
<keyword evidence="3 6" id="KW-0067">ATP-binding</keyword>
<keyword evidence="4 6" id="KW-0238">DNA-binding</keyword>
<sequence length="436" mass="48431">MVKTLFRALHIELEKRTYQEAAEDLKTRLEYVRRYPDKEAIIEKLTRSVAPEIWGMEDVKKALLCLLVGGSSIANGIRIRSDINICLMGDPGVAKSQLLKWIASVAPRSVFTTGKGSSGVGLTAAVTRDSHTGEVLLEGGALVLSDKGICCIDEFDKMDDADRTALHEVMEQQLVSIAKAGIITSLNARTSILAASNPKYGRWRRNLTPSENVNLPPALLSRFDILWLLLDESNRERDAELSMHVTHVHLHGVAPGTVTDDGFYGSLSEYFGKDFLRAYIGEVKRIHPFVDSAAAKAISDIYCEMRAQSVRHTNVVTARTLLSIIRLSQACARLRFSERVAEADVREAGRLLDCSKISLQERADPNGRRALTTSDAVIFSTIKELARSRTNIDLAEVRPALMIKGVDEVHLQRCLHTYMEVGVWEVNGNIIEFSRE</sequence>
<dbReference type="PROSITE" id="PS00847">
    <property type="entry name" value="MCM_1"/>
    <property type="match status" value="1"/>
</dbReference>
<name>A0A2V2UUZ1_TRYCR</name>
<dbReference type="GO" id="GO:0005524">
    <property type="term" value="F:ATP binding"/>
    <property type="evidence" value="ECO:0007669"/>
    <property type="project" value="UniProtKB-KW"/>
</dbReference>
<dbReference type="VEuPathDB" id="TriTrypDB:TcCLB.511109.100"/>
<evidence type="ECO:0000256" key="4">
    <source>
        <dbReference type="ARBA" id="ARBA00023125"/>
    </source>
</evidence>
<evidence type="ECO:0000256" key="2">
    <source>
        <dbReference type="ARBA" id="ARBA00022741"/>
    </source>
</evidence>
<reference evidence="8 9" key="1">
    <citation type="journal article" date="2018" name="Microb. Genom.">
        <title>Expanding an expanded genome: long-read sequencing of Trypanosoma cruzi.</title>
        <authorList>
            <person name="Berna L."/>
            <person name="Rodriguez M."/>
            <person name="Chiribao M.L."/>
            <person name="Parodi-Talice A."/>
            <person name="Pita S."/>
            <person name="Rijo G."/>
            <person name="Alvarez-Valin F."/>
            <person name="Robello C."/>
        </authorList>
    </citation>
    <scope>NUCLEOTIDE SEQUENCE [LARGE SCALE GENOMIC DNA]</scope>
    <source>
        <strain evidence="8 9">Dm28c</strain>
    </source>
</reference>
<dbReference type="InterPro" id="IPR001208">
    <property type="entry name" value="MCM_dom"/>
</dbReference>
<dbReference type="EMBL" id="PRFA01000080">
    <property type="protein sequence ID" value="PWU88065.1"/>
    <property type="molecule type" value="Genomic_DNA"/>
</dbReference>
<dbReference type="FunFam" id="3.40.50.300:FF:000501">
    <property type="entry name" value="DNA replication licensing factor MCM7"/>
    <property type="match status" value="1"/>
</dbReference>
<comment type="similarity">
    <text evidence="6">Belongs to the MCM family.</text>
</comment>
<dbReference type="SMART" id="SM00350">
    <property type="entry name" value="MCM"/>
    <property type="match status" value="1"/>
</dbReference>
<dbReference type="GO" id="GO:0017116">
    <property type="term" value="F:single-stranded DNA helicase activity"/>
    <property type="evidence" value="ECO:0007669"/>
    <property type="project" value="TreeGrafter"/>
</dbReference>
<dbReference type="GO" id="GO:0042555">
    <property type="term" value="C:MCM complex"/>
    <property type="evidence" value="ECO:0007669"/>
    <property type="project" value="InterPro"/>
</dbReference>
<dbReference type="VEuPathDB" id="TriTrypDB:TcCLB.508707.210"/>
<dbReference type="PANTHER" id="PTHR11630:SF26">
    <property type="entry name" value="DNA REPLICATION LICENSING FACTOR MCM7"/>
    <property type="match status" value="1"/>
</dbReference>
<dbReference type="Proteomes" id="UP000246121">
    <property type="component" value="Unassembled WGS sequence"/>
</dbReference>
<dbReference type="VEuPathDB" id="TriTrypDB:Tc_MARK_3387"/>
<dbReference type="GO" id="GO:0006270">
    <property type="term" value="P:DNA replication initiation"/>
    <property type="evidence" value="ECO:0007669"/>
    <property type="project" value="InterPro"/>
</dbReference>
<evidence type="ECO:0000256" key="1">
    <source>
        <dbReference type="ARBA" id="ARBA00012551"/>
    </source>
</evidence>
<dbReference type="Gene3D" id="3.40.50.300">
    <property type="entry name" value="P-loop containing nucleotide triphosphate hydrolases"/>
    <property type="match status" value="1"/>
</dbReference>
<dbReference type="VEuPathDB" id="TriTrypDB:BCY84_08323"/>
<evidence type="ECO:0000259" key="7">
    <source>
        <dbReference type="PROSITE" id="PS50051"/>
    </source>
</evidence>
<dbReference type="PANTHER" id="PTHR11630">
    <property type="entry name" value="DNA REPLICATION LICENSING FACTOR MCM FAMILY MEMBER"/>
    <property type="match status" value="1"/>
</dbReference>
<proteinExistence type="inferred from homology"/>
<evidence type="ECO:0000313" key="8">
    <source>
        <dbReference type="EMBL" id="PWU88065.1"/>
    </source>
</evidence>
<dbReference type="PRINTS" id="PR01657">
    <property type="entry name" value="MCMFAMILY"/>
</dbReference>
<keyword evidence="5" id="KW-0131">Cell cycle</keyword>
<dbReference type="InterPro" id="IPR018525">
    <property type="entry name" value="MCM_CS"/>
</dbReference>
<dbReference type="SUPFAM" id="SSF52540">
    <property type="entry name" value="P-loop containing nucleoside triphosphate hydrolases"/>
    <property type="match status" value="1"/>
</dbReference>
<dbReference type="VEuPathDB" id="TriTrypDB:TcBrA4_0035380"/>
<dbReference type="GO" id="GO:0000727">
    <property type="term" value="P:double-strand break repair via break-induced replication"/>
    <property type="evidence" value="ECO:0007669"/>
    <property type="project" value="TreeGrafter"/>
</dbReference>
<evidence type="ECO:0000256" key="3">
    <source>
        <dbReference type="ARBA" id="ARBA00022840"/>
    </source>
</evidence>
<dbReference type="Pfam" id="PF00493">
    <property type="entry name" value="MCM"/>
    <property type="match status" value="1"/>
</dbReference>
<evidence type="ECO:0000313" key="9">
    <source>
        <dbReference type="Proteomes" id="UP000246121"/>
    </source>
</evidence>
<dbReference type="InterPro" id="IPR027417">
    <property type="entry name" value="P-loop_NTPase"/>
</dbReference>
<keyword evidence="2 6" id="KW-0547">Nucleotide-binding</keyword>
<organism evidence="8 9">
    <name type="scientific">Trypanosoma cruzi</name>
    <dbReference type="NCBI Taxonomy" id="5693"/>
    <lineage>
        <taxon>Eukaryota</taxon>
        <taxon>Discoba</taxon>
        <taxon>Euglenozoa</taxon>
        <taxon>Kinetoplastea</taxon>
        <taxon>Metakinetoplastina</taxon>
        <taxon>Trypanosomatida</taxon>
        <taxon>Trypanosomatidae</taxon>
        <taxon>Trypanosoma</taxon>
        <taxon>Schizotrypanum</taxon>
    </lineage>
</organism>
<gene>
    <name evidence="8" type="ORF">C4B63_80g20</name>
</gene>
<dbReference type="GO" id="GO:0003697">
    <property type="term" value="F:single-stranded DNA binding"/>
    <property type="evidence" value="ECO:0007669"/>
    <property type="project" value="TreeGrafter"/>
</dbReference>
<evidence type="ECO:0000256" key="5">
    <source>
        <dbReference type="ARBA" id="ARBA00023306"/>
    </source>
</evidence>
<dbReference type="GO" id="GO:0006271">
    <property type="term" value="P:DNA strand elongation involved in DNA replication"/>
    <property type="evidence" value="ECO:0007669"/>
    <property type="project" value="TreeGrafter"/>
</dbReference>
<evidence type="ECO:0000256" key="6">
    <source>
        <dbReference type="RuleBase" id="RU004070"/>
    </source>
</evidence>
<protein>
    <recommendedName>
        <fullName evidence="1">DNA helicase</fullName>
        <ecNumber evidence="1">3.6.4.12</ecNumber>
    </recommendedName>
</protein>
<dbReference type="VEuPathDB" id="TriTrypDB:TcYC6_0050600"/>
<feature type="domain" description="MCM C-terminal AAA(+) ATPase" evidence="7">
    <location>
        <begin position="41"/>
        <end position="245"/>
    </location>
</feature>
<dbReference type="Pfam" id="PF17855">
    <property type="entry name" value="MCM_lid"/>
    <property type="match status" value="1"/>
</dbReference>
<dbReference type="InterPro" id="IPR041562">
    <property type="entry name" value="MCM_lid"/>
</dbReference>
<dbReference type="CDD" id="cd17758">
    <property type="entry name" value="MCM7"/>
    <property type="match status" value="1"/>
</dbReference>
<comment type="caution">
    <text evidence="8">The sequence shown here is derived from an EMBL/GenBank/DDBJ whole genome shotgun (WGS) entry which is preliminary data.</text>
</comment>
<dbReference type="VEuPathDB" id="TriTrypDB:TcG_04146"/>
<dbReference type="VEuPathDB" id="TriTrypDB:C3747_234g47"/>
<dbReference type="InterPro" id="IPR031327">
    <property type="entry name" value="MCM"/>
</dbReference>
<dbReference type="PROSITE" id="PS50051">
    <property type="entry name" value="MCM_2"/>
    <property type="match status" value="1"/>
</dbReference>